<feature type="compositionally biased region" description="Polar residues" evidence="1">
    <location>
        <begin position="303"/>
        <end position="319"/>
    </location>
</feature>
<feature type="compositionally biased region" description="Basic and acidic residues" evidence="1">
    <location>
        <begin position="67"/>
        <end position="80"/>
    </location>
</feature>
<protein>
    <submittedName>
        <fullName evidence="2">Uncharacterized protein</fullName>
    </submittedName>
</protein>
<sequence>MSDVNWNFDAPQDFIDFTNIDDTDDNIDDYFNRNHEKSGLPANFIDNVEEETNQDSVNVPDVSPVKQESETELEHNEEKANSTFTIHSPSKTDQHCAIIDEVLNDETKAEEVKTDALDVETAPKLEAPVIIIKCEKLDAEKIGTEIQQGPLEKTNIKPIDTEKNTQNENESITQTEAEKTENTDPPKKPYSNIMTPSRLASWNSASRHVNAQNPKPLKNSGTSATPKAKAQMRRSLRQRENVFKPQEPPNKKQKFHHDPKKMTNHRRALTSEERQLDEVKSAKEKAKQTKRTSELSLQKIRSKSSPSWNVVSKPRLTTP</sequence>
<feature type="compositionally biased region" description="Basic and acidic residues" evidence="1">
    <location>
        <begin position="269"/>
        <end position="293"/>
    </location>
</feature>
<dbReference type="GeneTree" id="ENSGT00390000009842"/>
<dbReference type="AlphaFoldDB" id="H2ZMY7"/>
<keyword evidence="3" id="KW-1185">Reference proteome</keyword>
<evidence type="ECO:0000256" key="1">
    <source>
        <dbReference type="SAM" id="MobiDB-lite"/>
    </source>
</evidence>
<evidence type="ECO:0000313" key="2">
    <source>
        <dbReference type="Ensembl" id="ENSCSAVP00000018953.1"/>
    </source>
</evidence>
<dbReference type="HOGENOM" id="CLU_872989_0_0_1"/>
<name>H2ZMY7_CIOSA</name>
<feature type="compositionally biased region" description="Polar residues" evidence="1">
    <location>
        <begin position="166"/>
        <end position="175"/>
    </location>
</feature>
<evidence type="ECO:0000313" key="3">
    <source>
        <dbReference type="Proteomes" id="UP000007875"/>
    </source>
</evidence>
<feature type="region of interest" description="Disordered" evidence="1">
    <location>
        <begin position="52"/>
        <end position="89"/>
    </location>
</feature>
<reference evidence="2" key="2">
    <citation type="submission" date="2025-08" db="UniProtKB">
        <authorList>
            <consortium name="Ensembl"/>
        </authorList>
    </citation>
    <scope>IDENTIFICATION</scope>
</reference>
<feature type="compositionally biased region" description="Basic residues" evidence="1">
    <location>
        <begin position="251"/>
        <end position="268"/>
    </location>
</feature>
<feature type="compositionally biased region" description="Basic and acidic residues" evidence="1">
    <location>
        <begin position="176"/>
        <end position="187"/>
    </location>
</feature>
<dbReference type="Ensembl" id="ENSCSAVT00000019160.1">
    <property type="protein sequence ID" value="ENSCSAVP00000018953.1"/>
    <property type="gene ID" value="ENSCSAVG00000011130.1"/>
</dbReference>
<feature type="region of interest" description="Disordered" evidence="1">
    <location>
        <begin position="152"/>
        <end position="319"/>
    </location>
</feature>
<dbReference type="Proteomes" id="UP000007875">
    <property type="component" value="Unassembled WGS sequence"/>
</dbReference>
<proteinExistence type="predicted"/>
<organism evidence="2 3">
    <name type="scientific">Ciona savignyi</name>
    <name type="common">Pacific transparent sea squirt</name>
    <dbReference type="NCBI Taxonomy" id="51511"/>
    <lineage>
        <taxon>Eukaryota</taxon>
        <taxon>Metazoa</taxon>
        <taxon>Chordata</taxon>
        <taxon>Tunicata</taxon>
        <taxon>Ascidiacea</taxon>
        <taxon>Phlebobranchia</taxon>
        <taxon>Cionidae</taxon>
        <taxon>Ciona</taxon>
    </lineage>
</organism>
<reference evidence="3" key="1">
    <citation type="submission" date="2003-08" db="EMBL/GenBank/DDBJ databases">
        <authorList>
            <person name="Birren B."/>
            <person name="Nusbaum C."/>
            <person name="Abebe A."/>
            <person name="Abouelleil A."/>
            <person name="Adekoya E."/>
            <person name="Ait-zahra M."/>
            <person name="Allen N."/>
            <person name="Allen T."/>
            <person name="An P."/>
            <person name="Anderson M."/>
            <person name="Anderson S."/>
            <person name="Arachchi H."/>
            <person name="Armbruster J."/>
            <person name="Bachantsang P."/>
            <person name="Baldwin J."/>
            <person name="Barry A."/>
            <person name="Bayul T."/>
            <person name="Blitshsteyn B."/>
            <person name="Bloom T."/>
            <person name="Blye J."/>
            <person name="Boguslavskiy L."/>
            <person name="Borowsky M."/>
            <person name="Boukhgalter B."/>
            <person name="Brunache A."/>
            <person name="Butler J."/>
            <person name="Calixte N."/>
            <person name="Calvo S."/>
            <person name="Camarata J."/>
            <person name="Campo K."/>
            <person name="Chang J."/>
            <person name="Cheshatsang Y."/>
            <person name="Citroen M."/>
            <person name="Collymore A."/>
            <person name="Considine T."/>
            <person name="Cook A."/>
            <person name="Cooke P."/>
            <person name="Corum B."/>
            <person name="Cuomo C."/>
            <person name="David R."/>
            <person name="Dawoe T."/>
            <person name="Degray S."/>
            <person name="Dodge S."/>
            <person name="Dooley K."/>
            <person name="Dorje P."/>
            <person name="Dorjee K."/>
            <person name="Dorris L."/>
            <person name="Duffey N."/>
            <person name="Dupes A."/>
            <person name="Elkins T."/>
            <person name="Engels R."/>
            <person name="Erickson J."/>
            <person name="Farina A."/>
            <person name="Faro S."/>
            <person name="Ferreira P."/>
            <person name="Fischer H."/>
            <person name="Fitzgerald M."/>
            <person name="Foley K."/>
            <person name="Gage D."/>
            <person name="Galagan J."/>
            <person name="Gearin G."/>
            <person name="Gnerre S."/>
            <person name="Gnirke A."/>
            <person name="Goyette A."/>
            <person name="Graham J."/>
            <person name="Grandbois E."/>
            <person name="Gyaltsen K."/>
            <person name="Hafez N."/>
            <person name="Hagopian D."/>
            <person name="Hagos B."/>
            <person name="Hall J."/>
            <person name="Hatcher B."/>
            <person name="Heller A."/>
            <person name="Higgins H."/>
            <person name="Honan T."/>
            <person name="Horn A."/>
            <person name="Houde N."/>
            <person name="Hughes L."/>
            <person name="Hulme W."/>
            <person name="Husby E."/>
            <person name="Iliev I."/>
            <person name="Jaffe D."/>
            <person name="Jones C."/>
            <person name="Kamal M."/>
            <person name="Kamat A."/>
            <person name="Kamvysselis M."/>
            <person name="Karlsson E."/>
            <person name="Kells C."/>
            <person name="Kieu A."/>
            <person name="Kisner P."/>
            <person name="Kodira C."/>
            <person name="Kulbokas E."/>
            <person name="Labutti K."/>
            <person name="Lama D."/>
            <person name="Landers T."/>
            <person name="Leger J."/>
            <person name="Levine S."/>
            <person name="Lewis D."/>
            <person name="Lewis T."/>
            <person name="Lindblad-toh K."/>
            <person name="Liu X."/>
            <person name="Lokyitsang T."/>
            <person name="Lokyitsang Y."/>
            <person name="Lucien O."/>
            <person name="Lui A."/>
            <person name="Ma L.J."/>
            <person name="Mabbitt R."/>
            <person name="Macdonald J."/>
            <person name="Maclean C."/>
            <person name="Major J."/>
            <person name="Manning J."/>
            <person name="Marabella R."/>
            <person name="Maru K."/>
            <person name="Matthews C."/>
            <person name="Mauceli E."/>
            <person name="Mccarthy M."/>
            <person name="Mcdonough S."/>
            <person name="Mcghee T."/>
            <person name="Meldrim J."/>
            <person name="Meneus L."/>
            <person name="Mesirov J."/>
            <person name="Mihalev A."/>
            <person name="Mihova T."/>
            <person name="Mikkelsen T."/>
            <person name="Mlenga V."/>
            <person name="Moru K."/>
            <person name="Mozes J."/>
            <person name="Mulrain L."/>
            <person name="Munson G."/>
            <person name="Naylor J."/>
            <person name="Newes C."/>
            <person name="Nguyen C."/>
            <person name="Nguyen N."/>
            <person name="Nguyen T."/>
            <person name="Nicol R."/>
            <person name="Nielsen C."/>
            <person name="Nizzari M."/>
            <person name="Norbu C."/>
            <person name="Norbu N."/>
            <person name="O'donnell P."/>
            <person name="Okoawo O."/>
            <person name="O'leary S."/>
            <person name="Omotosho B."/>
            <person name="O'neill K."/>
            <person name="Osman S."/>
            <person name="Parker S."/>
            <person name="Perrin D."/>
            <person name="Phunkhang P."/>
            <person name="Piqani B."/>
            <person name="Purcell S."/>
            <person name="Rachupka T."/>
            <person name="Ramasamy U."/>
            <person name="Rameau R."/>
            <person name="Ray V."/>
            <person name="Raymond C."/>
            <person name="Retta R."/>
            <person name="Richardson S."/>
            <person name="Rise C."/>
            <person name="Rodriguez J."/>
            <person name="Rogers J."/>
            <person name="Rogov P."/>
            <person name="Rutman M."/>
            <person name="Schupbach R."/>
            <person name="Seaman C."/>
            <person name="Settipalli S."/>
            <person name="Sharpe T."/>
            <person name="Sheridan J."/>
            <person name="Sherpa N."/>
            <person name="Shi J."/>
            <person name="Smirnov S."/>
            <person name="Smith C."/>
            <person name="Sougnez C."/>
            <person name="Spencer B."/>
            <person name="Stalker J."/>
            <person name="Stange-thomann N."/>
            <person name="Stavropoulos S."/>
            <person name="Stetson K."/>
            <person name="Stone C."/>
            <person name="Stone S."/>
            <person name="Stubbs M."/>
            <person name="Talamas J."/>
            <person name="Tchuinga P."/>
            <person name="Tenzing P."/>
            <person name="Tesfaye S."/>
            <person name="Theodore J."/>
            <person name="Thoulutsang Y."/>
            <person name="Topham K."/>
            <person name="Towey S."/>
            <person name="Tsamla T."/>
            <person name="Tsomo N."/>
            <person name="Vallee D."/>
            <person name="Vassiliev H."/>
            <person name="Venkataraman V."/>
            <person name="Vinson J."/>
            <person name="Vo A."/>
            <person name="Wade C."/>
            <person name="Wang S."/>
            <person name="Wangchuk T."/>
            <person name="Wangdi T."/>
            <person name="Whittaker C."/>
            <person name="Wilkinson J."/>
            <person name="Wu Y."/>
            <person name="Wyman D."/>
            <person name="Yadav S."/>
            <person name="Yang S."/>
            <person name="Yang X."/>
            <person name="Yeager S."/>
            <person name="Yee E."/>
            <person name="Young G."/>
            <person name="Zainoun J."/>
            <person name="Zembeck L."/>
            <person name="Zimmer A."/>
            <person name="Zody M."/>
            <person name="Lander E."/>
        </authorList>
    </citation>
    <scope>NUCLEOTIDE SEQUENCE [LARGE SCALE GENOMIC DNA]</scope>
</reference>
<feature type="compositionally biased region" description="Polar residues" evidence="1">
    <location>
        <begin position="192"/>
        <end position="225"/>
    </location>
</feature>
<reference evidence="2" key="3">
    <citation type="submission" date="2025-09" db="UniProtKB">
        <authorList>
            <consortium name="Ensembl"/>
        </authorList>
    </citation>
    <scope>IDENTIFICATION</scope>
</reference>
<accession>H2ZMY7</accession>